<dbReference type="InterPro" id="IPR033121">
    <property type="entry name" value="PEPTIDASE_A1"/>
</dbReference>
<dbReference type="Proteomes" id="UP000631114">
    <property type="component" value="Unassembled WGS sequence"/>
</dbReference>
<dbReference type="PANTHER" id="PTHR13683">
    <property type="entry name" value="ASPARTYL PROTEASES"/>
    <property type="match status" value="1"/>
</dbReference>
<dbReference type="FunFam" id="2.40.70.10:FF:000049">
    <property type="entry name" value="Aspartyl protease AED1"/>
    <property type="match status" value="1"/>
</dbReference>
<gene>
    <name evidence="5" type="ORF">IFM89_018083</name>
</gene>
<dbReference type="GO" id="GO:0004190">
    <property type="term" value="F:aspartic-type endopeptidase activity"/>
    <property type="evidence" value="ECO:0007669"/>
    <property type="project" value="InterPro"/>
</dbReference>
<feature type="signal peptide" evidence="3">
    <location>
        <begin position="1"/>
        <end position="28"/>
    </location>
</feature>
<dbReference type="PROSITE" id="PS00141">
    <property type="entry name" value="ASP_PROTEASE"/>
    <property type="match status" value="1"/>
</dbReference>
<evidence type="ECO:0000313" key="5">
    <source>
        <dbReference type="EMBL" id="KAF9614330.1"/>
    </source>
</evidence>
<name>A0A835I8F0_9MAGN</name>
<accession>A0A835I8F0</accession>
<evidence type="ECO:0000256" key="1">
    <source>
        <dbReference type="ARBA" id="ARBA00007447"/>
    </source>
</evidence>
<keyword evidence="6" id="KW-1185">Reference proteome</keyword>
<dbReference type="SUPFAM" id="SSF50630">
    <property type="entry name" value="Acid proteases"/>
    <property type="match status" value="1"/>
</dbReference>
<feature type="active site" evidence="2">
    <location>
        <position position="161"/>
    </location>
</feature>
<organism evidence="5 6">
    <name type="scientific">Coptis chinensis</name>
    <dbReference type="NCBI Taxonomy" id="261450"/>
    <lineage>
        <taxon>Eukaryota</taxon>
        <taxon>Viridiplantae</taxon>
        <taxon>Streptophyta</taxon>
        <taxon>Embryophyta</taxon>
        <taxon>Tracheophyta</taxon>
        <taxon>Spermatophyta</taxon>
        <taxon>Magnoliopsida</taxon>
        <taxon>Ranunculales</taxon>
        <taxon>Ranunculaceae</taxon>
        <taxon>Coptidoideae</taxon>
        <taxon>Coptis</taxon>
    </lineage>
</organism>
<dbReference type="InterPro" id="IPR001461">
    <property type="entry name" value="Aspartic_peptidase_A1"/>
</dbReference>
<dbReference type="InterPro" id="IPR001969">
    <property type="entry name" value="Aspartic_peptidase_AS"/>
</dbReference>
<proteinExistence type="inferred from homology"/>
<dbReference type="FunFam" id="2.40.70.10:FF:000021">
    <property type="entry name" value="Aspartyl protease AED1"/>
    <property type="match status" value="1"/>
</dbReference>
<comment type="caution">
    <text evidence="5">The sequence shown here is derived from an EMBL/GenBank/DDBJ whole genome shotgun (WGS) entry which is preliminary data.</text>
</comment>
<protein>
    <recommendedName>
        <fullName evidence="4">Peptidase A1 domain-containing protein</fullName>
    </recommendedName>
</protein>
<dbReference type="OrthoDB" id="2747330at2759"/>
<sequence>MAQGTPLLPLMLSFLLLFLSIGTKVVQCVEHKQVLYLDKFQWKELKHVSKCVPQQSSEYPYLDSKQSPQVRRENGATILEMKQRDYCSGHIKNWDETLQHRLVSDDRRVQSLQLRIKKQVSSHIEDLSSTQIPLTSGVKLQTLNYIVTIELGGRKMTVIVDTGSDLTWIQCKPCISCYDQQDPFFDPSLSHSYGEIMCNSSTCQSLSNATGYSGVCGTKRPSCNYLVSYGDGSYTRGELARDYLNLSSTAVPDFVFGCGRNNKGLFGGASGLMGLGRSQLSLVSQTSTNFSGTFSYCLPSTDTEDSGSLILGESFSVFKNSTPITYTNMISNPLLSTFYLLNLTGISIGGVALQSPGLSNGGILIDSGTVITRLAPSVYRALRTEFLQQFSGYPPAPSYSILDTCFNLTGYEELDIPTLKLRFEDSVEMTVDVMGMFYVVKTDASQVCLAIASLTYEDELGIIGNYQQKNLRVIYDTKNSKLGFAEEICSYNL</sequence>
<evidence type="ECO:0000256" key="2">
    <source>
        <dbReference type="PIRSR" id="PIRSR601461-1"/>
    </source>
</evidence>
<feature type="domain" description="Peptidase A1" evidence="4">
    <location>
        <begin position="145"/>
        <end position="485"/>
    </location>
</feature>
<dbReference type="EMBL" id="JADFTS010000003">
    <property type="protein sequence ID" value="KAF9614330.1"/>
    <property type="molecule type" value="Genomic_DNA"/>
</dbReference>
<dbReference type="InterPro" id="IPR032861">
    <property type="entry name" value="TAXi_N"/>
</dbReference>
<evidence type="ECO:0000259" key="4">
    <source>
        <dbReference type="PROSITE" id="PS51767"/>
    </source>
</evidence>
<dbReference type="InterPro" id="IPR032799">
    <property type="entry name" value="TAXi_C"/>
</dbReference>
<feature type="chain" id="PRO_5032381410" description="Peptidase A1 domain-containing protein" evidence="3">
    <location>
        <begin position="29"/>
        <end position="493"/>
    </location>
</feature>
<dbReference type="PANTHER" id="PTHR13683:SF827">
    <property type="entry name" value="PEPTIDASE A1 DOMAIN-CONTAINING PROTEIN"/>
    <property type="match status" value="1"/>
</dbReference>
<dbReference type="Pfam" id="PF14543">
    <property type="entry name" value="TAXi_N"/>
    <property type="match status" value="1"/>
</dbReference>
<dbReference type="Gene3D" id="2.40.70.10">
    <property type="entry name" value="Acid Proteases"/>
    <property type="match status" value="2"/>
</dbReference>
<dbReference type="Pfam" id="PF14541">
    <property type="entry name" value="TAXi_C"/>
    <property type="match status" value="1"/>
</dbReference>
<dbReference type="AlphaFoldDB" id="A0A835I8F0"/>
<dbReference type="PROSITE" id="PS51767">
    <property type="entry name" value="PEPTIDASE_A1"/>
    <property type="match status" value="1"/>
</dbReference>
<feature type="active site" evidence="2">
    <location>
        <position position="366"/>
    </location>
</feature>
<comment type="similarity">
    <text evidence="1">Belongs to the peptidase A1 family.</text>
</comment>
<reference evidence="5 6" key="1">
    <citation type="submission" date="2020-10" db="EMBL/GenBank/DDBJ databases">
        <title>The Coptis chinensis genome and diversification of protoberbering-type alkaloids.</title>
        <authorList>
            <person name="Wang B."/>
            <person name="Shu S."/>
            <person name="Song C."/>
            <person name="Liu Y."/>
        </authorList>
    </citation>
    <scope>NUCLEOTIDE SEQUENCE [LARGE SCALE GENOMIC DNA]</scope>
    <source>
        <strain evidence="5">HL-2020</strain>
        <tissue evidence="5">Leaf</tissue>
    </source>
</reference>
<dbReference type="CDD" id="cd05472">
    <property type="entry name" value="cnd41_like"/>
    <property type="match status" value="1"/>
</dbReference>
<evidence type="ECO:0000256" key="3">
    <source>
        <dbReference type="SAM" id="SignalP"/>
    </source>
</evidence>
<dbReference type="InterPro" id="IPR021109">
    <property type="entry name" value="Peptidase_aspartic_dom_sf"/>
</dbReference>
<dbReference type="GO" id="GO:0006508">
    <property type="term" value="P:proteolysis"/>
    <property type="evidence" value="ECO:0007669"/>
    <property type="project" value="InterPro"/>
</dbReference>
<keyword evidence="3" id="KW-0732">Signal</keyword>
<dbReference type="InterPro" id="IPR033873">
    <property type="entry name" value="CND41-like"/>
</dbReference>
<evidence type="ECO:0000313" key="6">
    <source>
        <dbReference type="Proteomes" id="UP000631114"/>
    </source>
</evidence>